<organism evidence="2 3">
    <name type="scientific">Araneus ventricosus</name>
    <name type="common">Orbweaver spider</name>
    <name type="synonym">Epeira ventricosa</name>
    <dbReference type="NCBI Taxonomy" id="182803"/>
    <lineage>
        <taxon>Eukaryota</taxon>
        <taxon>Metazoa</taxon>
        <taxon>Ecdysozoa</taxon>
        <taxon>Arthropoda</taxon>
        <taxon>Chelicerata</taxon>
        <taxon>Arachnida</taxon>
        <taxon>Araneae</taxon>
        <taxon>Araneomorphae</taxon>
        <taxon>Entelegynae</taxon>
        <taxon>Araneoidea</taxon>
        <taxon>Araneidae</taxon>
        <taxon>Araneus</taxon>
    </lineage>
</organism>
<feature type="compositionally biased region" description="Low complexity" evidence="1">
    <location>
        <begin position="19"/>
        <end position="34"/>
    </location>
</feature>
<dbReference type="EMBL" id="BGPR01019432">
    <property type="protein sequence ID" value="GBN81900.1"/>
    <property type="molecule type" value="Genomic_DNA"/>
</dbReference>
<keyword evidence="3" id="KW-1185">Reference proteome</keyword>
<evidence type="ECO:0000256" key="1">
    <source>
        <dbReference type="SAM" id="MobiDB-lite"/>
    </source>
</evidence>
<dbReference type="Proteomes" id="UP000499080">
    <property type="component" value="Unassembled WGS sequence"/>
</dbReference>
<feature type="region of interest" description="Disordered" evidence="1">
    <location>
        <begin position="1"/>
        <end position="47"/>
    </location>
</feature>
<comment type="caution">
    <text evidence="2">The sequence shown here is derived from an EMBL/GenBank/DDBJ whole genome shotgun (WGS) entry which is preliminary data.</text>
</comment>
<dbReference type="AlphaFoldDB" id="A0A4Y2S3V5"/>
<gene>
    <name evidence="2" type="ORF">AVEN_47782_1</name>
</gene>
<evidence type="ECO:0000313" key="2">
    <source>
        <dbReference type="EMBL" id="GBN81900.1"/>
    </source>
</evidence>
<reference evidence="2 3" key="1">
    <citation type="journal article" date="2019" name="Sci. Rep.">
        <title>Orb-weaving spider Araneus ventricosus genome elucidates the spidroin gene catalogue.</title>
        <authorList>
            <person name="Kono N."/>
            <person name="Nakamura H."/>
            <person name="Ohtoshi R."/>
            <person name="Moran D.A.P."/>
            <person name="Shinohara A."/>
            <person name="Yoshida Y."/>
            <person name="Fujiwara M."/>
            <person name="Mori M."/>
            <person name="Tomita M."/>
            <person name="Arakawa K."/>
        </authorList>
    </citation>
    <scope>NUCLEOTIDE SEQUENCE [LARGE SCALE GENOMIC DNA]</scope>
</reference>
<sequence length="81" mass="9385">MDVPPHPSQPSMFPHPLNGSFRSSGSSSETLGSRTRCRKEESSHGPMVTKFIIPNREKQTTTKFRHEEVLDLLRKKHWREL</sequence>
<accession>A0A4Y2S3V5</accession>
<protein>
    <submittedName>
        <fullName evidence="2">Uncharacterized protein</fullName>
    </submittedName>
</protein>
<evidence type="ECO:0000313" key="3">
    <source>
        <dbReference type="Proteomes" id="UP000499080"/>
    </source>
</evidence>
<name>A0A4Y2S3V5_ARAVE</name>
<proteinExistence type="predicted"/>